<protein>
    <submittedName>
        <fullName evidence="2">Uncharacterized protein</fullName>
    </submittedName>
</protein>
<accession>A0A9X2F2W1</accession>
<sequence>MEILICILKTIAGYFILMFVGTNLLGIVVRGILPTYKEKSEEPAKALDERSGGGIVVTIIFSLLSLAFLYVLYHYWNWGITLAGLILMLTRLPDLLFEMRIGRKISSKNIPKRPIDTICTILSWAAFPLIFYALCYIK</sequence>
<comment type="caution">
    <text evidence="2">The sequence shown here is derived from an EMBL/GenBank/DDBJ whole genome shotgun (WGS) entry which is preliminary data.</text>
</comment>
<dbReference type="RefSeq" id="WP_252585556.1">
    <property type="nucleotide sequence ID" value="NZ_JAMWYS010000003.1"/>
</dbReference>
<keyword evidence="3" id="KW-1185">Reference proteome</keyword>
<dbReference type="EMBL" id="JAMWYS010000003">
    <property type="protein sequence ID" value="MCO4291361.1"/>
    <property type="molecule type" value="Genomic_DNA"/>
</dbReference>
<proteinExistence type="predicted"/>
<keyword evidence="1" id="KW-1133">Transmembrane helix</keyword>
<name>A0A9X2F2W1_9SPHI</name>
<evidence type="ECO:0000256" key="1">
    <source>
        <dbReference type="SAM" id="Phobius"/>
    </source>
</evidence>
<keyword evidence="1" id="KW-0812">Transmembrane</keyword>
<gene>
    <name evidence="2" type="ORF">NF867_00610</name>
</gene>
<feature type="transmembrane region" description="Helical" evidence="1">
    <location>
        <begin position="54"/>
        <end position="72"/>
    </location>
</feature>
<evidence type="ECO:0000313" key="2">
    <source>
        <dbReference type="EMBL" id="MCO4291361.1"/>
    </source>
</evidence>
<evidence type="ECO:0000313" key="3">
    <source>
        <dbReference type="Proteomes" id="UP001155182"/>
    </source>
</evidence>
<feature type="transmembrane region" description="Helical" evidence="1">
    <location>
        <begin position="78"/>
        <end position="97"/>
    </location>
</feature>
<organism evidence="2 3">
    <name type="scientific">Solitalea agri</name>
    <dbReference type="NCBI Taxonomy" id="2953739"/>
    <lineage>
        <taxon>Bacteria</taxon>
        <taxon>Pseudomonadati</taxon>
        <taxon>Bacteroidota</taxon>
        <taxon>Sphingobacteriia</taxon>
        <taxon>Sphingobacteriales</taxon>
        <taxon>Sphingobacteriaceae</taxon>
        <taxon>Solitalea</taxon>
    </lineage>
</organism>
<feature type="transmembrane region" description="Helical" evidence="1">
    <location>
        <begin position="118"/>
        <end position="137"/>
    </location>
</feature>
<dbReference type="AlphaFoldDB" id="A0A9X2F2W1"/>
<reference evidence="2" key="1">
    <citation type="submission" date="2022-06" db="EMBL/GenBank/DDBJ databases">
        <title>Solitalea sp. MAHUQ-68 isolated from rhizospheric soil.</title>
        <authorList>
            <person name="Huq M.A."/>
        </authorList>
    </citation>
    <scope>NUCLEOTIDE SEQUENCE</scope>
    <source>
        <strain evidence="2">MAHUQ-68</strain>
    </source>
</reference>
<keyword evidence="1" id="KW-0472">Membrane</keyword>
<dbReference type="Proteomes" id="UP001155182">
    <property type="component" value="Unassembled WGS sequence"/>
</dbReference>
<feature type="transmembrane region" description="Helical" evidence="1">
    <location>
        <begin position="12"/>
        <end position="33"/>
    </location>
</feature>